<proteinExistence type="predicted"/>
<evidence type="ECO:0000313" key="8">
    <source>
        <dbReference type="Proteomes" id="UP000593880"/>
    </source>
</evidence>
<dbReference type="CDD" id="cd03219">
    <property type="entry name" value="ABC_Mj1267_LivG_branched"/>
    <property type="match status" value="1"/>
</dbReference>
<keyword evidence="8" id="KW-1185">Reference proteome</keyword>
<dbReference type="PROSITE" id="PS50893">
    <property type="entry name" value="ABC_TRANSPORTER_2"/>
    <property type="match status" value="1"/>
</dbReference>
<dbReference type="GO" id="GO:0005886">
    <property type="term" value="C:plasma membrane"/>
    <property type="evidence" value="ECO:0007669"/>
    <property type="project" value="TreeGrafter"/>
</dbReference>
<protein>
    <submittedName>
        <fullName evidence="6">ABC transporter ATP-binding protein</fullName>
    </submittedName>
</protein>
<dbReference type="RefSeq" id="WP_128930026.1">
    <property type="nucleotide sequence ID" value="NZ_BMHC01000007.1"/>
</dbReference>
<dbReference type="Pfam" id="PF00005">
    <property type="entry name" value="ABC_tran"/>
    <property type="match status" value="1"/>
</dbReference>
<keyword evidence="7" id="KW-0614">Plasmid</keyword>
<feature type="domain" description="ABC transporter" evidence="5">
    <location>
        <begin position="6"/>
        <end position="247"/>
    </location>
</feature>
<gene>
    <name evidence="6" type="ORF">GCM10010987_36120</name>
    <name evidence="7" type="ORF">XH86_39010</name>
</gene>
<keyword evidence="1" id="KW-0813">Transport</keyword>
<dbReference type="InterPro" id="IPR051120">
    <property type="entry name" value="ABC_AA/LPS_Transport"/>
</dbReference>
<dbReference type="GO" id="GO:0016887">
    <property type="term" value="F:ATP hydrolysis activity"/>
    <property type="evidence" value="ECO:0007669"/>
    <property type="project" value="InterPro"/>
</dbReference>
<evidence type="ECO:0000256" key="1">
    <source>
        <dbReference type="ARBA" id="ARBA00022448"/>
    </source>
</evidence>
<sequence>MTVAALQTRDLCKQFGALKVTNAVSLVLKAGGRHALIGPNGAGKSTLINLLTGVLAPSSGSILLEGEPIDRLSTDQRVARGLGRTFQINALFPHLTPLESIMLAVARRRGRLGRPLQALHRQPDTTDEAYELARSVGLDRDCLRRTAELSYGRQRLVEIALALAGRPRVLLLDEPAAGVPAGESFELMQAIESLPDQIAVLFIEHDMDLVFRFADTITVLVAGSVFRQGKPGEIATDPEVRRIYLGDDRD</sequence>
<dbReference type="SUPFAM" id="SSF52540">
    <property type="entry name" value="P-loop containing nucleoside triphosphate hydrolases"/>
    <property type="match status" value="1"/>
</dbReference>
<organism evidence="6 9">
    <name type="scientific">Bradyrhizobium guangdongense</name>
    <dbReference type="NCBI Taxonomy" id="1325090"/>
    <lineage>
        <taxon>Bacteria</taxon>
        <taxon>Pseudomonadati</taxon>
        <taxon>Pseudomonadota</taxon>
        <taxon>Alphaproteobacteria</taxon>
        <taxon>Hyphomicrobiales</taxon>
        <taxon>Nitrobacteraceae</taxon>
        <taxon>Bradyrhizobium</taxon>
    </lineage>
</organism>
<comment type="function">
    <text evidence="4">Involved in beta-(1--&gt;2)glucan export. Transmembrane domains (TMD) form a pore in the inner membrane and the ATP-binding domain (NBD) is responsible for energy generation.</text>
</comment>
<dbReference type="PANTHER" id="PTHR45772">
    <property type="entry name" value="CONSERVED COMPONENT OF ABC TRANSPORTER FOR NATURAL AMINO ACIDS-RELATED"/>
    <property type="match status" value="1"/>
</dbReference>
<dbReference type="InterPro" id="IPR003439">
    <property type="entry name" value="ABC_transporter-like_ATP-bd"/>
</dbReference>
<dbReference type="GO" id="GO:0005524">
    <property type="term" value="F:ATP binding"/>
    <property type="evidence" value="ECO:0007669"/>
    <property type="project" value="UniProtKB-KW"/>
</dbReference>
<dbReference type="AlphaFoldDB" id="A0A410VIE8"/>
<evidence type="ECO:0000259" key="5">
    <source>
        <dbReference type="PROSITE" id="PS50893"/>
    </source>
</evidence>
<evidence type="ECO:0000256" key="3">
    <source>
        <dbReference type="ARBA" id="ARBA00022840"/>
    </source>
</evidence>
<keyword evidence="2" id="KW-0547">Nucleotide-binding</keyword>
<evidence type="ECO:0000313" key="6">
    <source>
        <dbReference type="EMBL" id="GGI25787.1"/>
    </source>
</evidence>
<evidence type="ECO:0000256" key="2">
    <source>
        <dbReference type="ARBA" id="ARBA00022741"/>
    </source>
</evidence>
<keyword evidence="3 6" id="KW-0067">ATP-binding</keyword>
<dbReference type="Proteomes" id="UP000593880">
    <property type="component" value="Plasmid unnamed"/>
</dbReference>
<reference evidence="6" key="1">
    <citation type="journal article" date="2014" name="Int. J. Syst. Evol. Microbiol.">
        <title>Complete genome sequence of Corynebacterium casei LMG S-19264T (=DSM 44701T), isolated from a smear-ripened cheese.</title>
        <authorList>
            <consortium name="US DOE Joint Genome Institute (JGI-PGF)"/>
            <person name="Walter F."/>
            <person name="Albersmeier A."/>
            <person name="Kalinowski J."/>
            <person name="Ruckert C."/>
        </authorList>
    </citation>
    <scope>NUCLEOTIDE SEQUENCE</scope>
    <source>
        <strain evidence="6">CGMCC 1.15034</strain>
    </source>
</reference>
<geneLocation type="plasmid" evidence="7 8">
    <name>unnamed</name>
</geneLocation>
<reference evidence="7 8" key="2">
    <citation type="submission" date="2018-06" db="EMBL/GenBank/DDBJ databases">
        <title>Comparative genomics of rhizobia nodulating Arachis hypogaea in China.</title>
        <authorList>
            <person name="Li Y."/>
        </authorList>
    </citation>
    <scope>NUCLEOTIDE SEQUENCE [LARGE SCALE GENOMIC DNA]</scope>
    <source>
        <strain evidence="7 8">CCBAU 51658</strain>
        <plasmid evidence="7 8">unnamed</plasmid>
    </source>
</reference>
<evidence type="ECO:0000313" key="7">
    <source>
        <dbReference type="EMBL" id="QOZ64635.1"/>
    </source>
</evidence>
<evidence type="ECO:0000313" key="9">
    <source>
        <dbReference type="Proteomes" id="UP000625079"/>
    </source>
</evidence>
<dbReference type="PANTHER" id="PTHR45772:SF2">
    <property type="entry name" value="ABC TRANSPORTER ATP-BINDING PROTEIN"/>
    <property type="match status" value="1"/>
</dbReference>
<dbReference type="Gene3D" id="3.40.50.300">
    <property type="entry name" value="P-loop containing nucleotide triphosphate hydrolases"/>
    <property type="match status" value="1"/>
</dbReference>
<dbReference type="OrthoDB" id="9806149at2"/>
<dbReference type="InterPro" id="IPR027417">
    <property type="entry name" value="P-loop_NTPase"/>
</dbReference>
<dbReference type="EMBL" id="BMHC01000007">
    <property type="protein sequence ID" value="GGI25787.1"/>
    <property type="molecule type" value="Genomic_DNA"/>
</dbReference>
<dbReference type="InterPro" id="IPR003593">
    <property type="entry name" value="AAA+_ATPase"/>
</dbReference>
<name>A0A410VIE8_9BRAD</name>
<evidence type="ECO:0000256" key="4">
    <source>
        <dbReference type="ARBA" id="ARBA00024722"/>
    </source>
</evidence>
<reference evidence="6" key="3">
    <citation type="submission" date="2022-12" db="EMBL/GenBank/DDBJ databases">
        <authorList>
            <person name="Sun Q."/>
            <person name="Zhou Y."/>
        </authorList>
    </citation>
    <scope>NUCLEOTIDE SEQUENCE</scope>
    <source>
        <strain evidence="6">CGMCC 1.15034</strain>
    </source>
</reference>
<dbReference type="SMART" id="SM00382">
    <property type="entry name" value="AAA"/>
    <property type="match status" value="1"/>
</dbReference>
<accession>A0A410VIE8</accession>
<dbReference type="EMBL" id="CP030058">
    <property type="protein sequence ID" value="QOZ64635.1"/>
    <property type="molecule type" value="Genomic_DNA"/>
</dbReference>
<dbReference type="Proteomes" id="UP000625079">
    <property type="component" value="Unassembled WGS sequence"/>
</dbReference>